<evidence type="ECO:0000313" key="2">
    <source>
        <dbReference type="Proteomes" id="UP001458880"/>
    </source>
</evidence>
<name>A0AAW1JFA2_POPJA</name>
<gene>
    <name evidence="1" type="ORF">QE152_g30125</name>
</gene>
<reference evidence="1 2" key="1">
    <citation type="journal article" date="2024" name="BMC Genomics">
        <title>De novo assembly and annotation of Popillia japonica's genome with initial clues to its potential as an invasive pest.</title>
        <authorList>
            <person name="Cucini C."/>
            <person name="Boschi S."/>
            <person name="Funari R."/>
            <person name="Cardaioli E."/>
            <person name="Iannotti N."/>
            <person name="Marturano G."/>
            <person name="Paoli F."/>
            <person name="Bruttini M."/>
            <person name="Carapelli A."/>
            <person name="Frati F."/>
            <person name="Nardi F."/>
        </authorList>
    </citation>
    <scope>NUCLEOTIDE SEQUENCE [LARGE SCALE GENOMIC DNA]</scope>
    <source>
        <strain evidence="1">DMR45628</strain>
    </source>
</reference>
<evidence type="ECO:0000313" key="1">
    <source>
        <dbReference type="EMBL" id="KAK9702167.1"/>
    </source>
</evidence>
<protein>
    <submittedName>
        <fullName evidence="1">Uncharacterized protein</fullName>
    </submittedName>
</protein>
<dbReference type="AlphaFoldDB" id="A0AAW1JFA2"/>
<comment type="caution">
    <text evidence="1">The sequence shown here is derived from an EMBL/GenBank/DDBJ whole genome shotgun (WGS) entry which is preliminary data.</text>
</comment>
<keyword evidence="2" id="KW-1185">Reference proteome</keyword>
<sequence length="108" mass="12586">MQREAFSSLDENLVIEDTIDIPSVTNQSSDIMELDYRSDEDAEEVNNMKLTAYQQAIDMVKQLKKFSQNRRAAAVLELLSTLELHYHEQNNKKTTRQTTLLSYFTMLH</sequence>
<dbReference type="EMBL" id="JASPKY010000398">
    <property type="protein sequence ID" value="KAK9702167.1"/>
    <property type="molecule type" value="Genomic_DNA"/>
</dbReference>
<organism evidence="1 2">
    <name type="scientific">Popillia japonica</name>
    <name type="common">Japanese beetle</name>
    <dbReference type="NCBI Taxonomy" id="7064"/>
    <lineage>
        <taxon>Eukaryota</taxon>
        <taxon>Metazoa</taxon>
        <taxon>Ecdysozoa</taxon>
        <taxon>Arthropoda</taxon>
        <taxon>Hexapoda</taxon>
        <taxon>Insecta</taxon>
        <taxon>Pterygota</taxon>
        <taxon>Neoptera</taxon>
        <taxon>Endopterygota</taxon>
        <taxon>Coleoptera</taxon>
        <taxon>Polyphaga</taxon>
        <taxon>Scarabaeiformia</taxon>
        <taxon>Scarabaeidae</taxon>
        <taxon>Rutelinae</taxon>
        <taxon>Popillia</taxon>
    </lineage>
</organism>
<dbReference type="Proteomes" id="UP001458880">
    <property type="component" value="Unassembled WGS sequence"/>
</dbReference>
<accession>A0AAW1JFA2</accession>
<proteinExistence type="predicted"/>